<dbReference type="EMBL" id="JABBFZ010000004">
    <property type="protein sequence ID" value="NML31187.1"/>
    <property type="molecule type" value="Genomic_DNA"/>
</dbReference>
<gene>
    <name evidence="1" type="ORF">HHL14_10105</name>
</gene>
<proteinExistence type="predicted"/>
<accession>A0A7X9X4B9</accession>
<evidence type="ECO:0000313" key="2">
    <source>
        <dbReference type="Proteomes" id="UP000583127"/>
    </source>
</evidence>
<dbReference type="AlphaFoldDB" id="A0A7X9X4B9"/>
<reference evidence="1 2" key="1">
    <citation type="submission" date="2020-04" db="EMBL/GenBank/DDBJ databases">
        <title>Paraburkholderia sp. G-4-1-8 isolated from soil.</title>
        <authorList>
            <person name="Dahal R.H."/>
        </authorList>
    </citation>
    <scope>NUCLEOTIDE SEQUENCE [LARGE SCALE GENOMIC DNA]</scope>
    <source>
        <strain evidence="1 2">G-4-1-8</strain>
    </source>
</reference>
<evidence type="ECO:0000313" key="1">
    <source>
        <dbReference type="EMBL" id="NML31187.1"/>
    </source>
</evidence>
<organism evidence="1 2">
    <name type="scientific">Paraburkholderia antibiotica</name>
    <dbReference type="NCBI Taxonomy" id="2728839"/>
    <lineage>
        <taxon>Bacteria</taxon>
        <taxon>Pseudomonadati</taxon>
        <taxon>Pseudomonadota</taxon>
        <taxon>Betaproteobacteria</taxon>
        <taxon>Burkholderiales</taxon>
        <taxon>Burkholderiaceae</taxon>
        <taxon>Paraburkholderia</taxon>
    </lineage>
</organism>
<dbReference type="RefSeq" id="WP_169497461.1">
    <property type="nucleotide sequence ID" value="NZ_JABBFZ010000004.1"/>
</dbReference>
<comment type="caution">
    <text evidence="1">The sequence shown here is derived from an EMBL/GenBank/DDBJ whole genome shotgun (WGS) entry which is preliminary data.</text>
</comment>
<name>A0A7X9X4B9_9BURK</name>
<sequence>MTRGPKSGRQAAAKHQYRSIYRLELARGSSYIASTLSPESLRAAIAEVLREFGRQYGEDKLPVFRDLLAESLEDRDDANAARAVRNFAPGE</sequence>
<dbReference type="Proteomes" id="UP000583127">
    <property type="component" value="Unassembled WGS sequence"/>
</dbReference>
<keyword evidence="2" id="KW-1185">Reference proteome</keyword>
<protein>
    <submittedName>
        <fullName evidence="1">Uncharacterized protein</fullName>
    </submittedName>
</protein>